<comment type="caution">
    <text evidence="1">The sequence shown here is derived from an EMBL/GenBank/DDBJ whole genome shotgun (WGS) entry which is preliminary data.</text>
</comment>
<feature type="non-terminal residue" evidence="1">
    <location>
        <position position="1"/>
    </location>
</feature>
<dbReference type="EMBL" id="VJMH01005225">
    <property type="protein sequence ID" value="KAF0698686.1"/>
    <property type="molecule type" value="Genomic_DNA"/>
</dbReference>
<dbReference type="Gene3D" id="2.60.20.10">
    <property type="entry name" value="Crystallins"/>
    <property type="match status" value="1"/>
</dbReference>
<gene>
    <name evidence="1" type="ORF">As57867_010669</name>
</gene>
<evidence type="ECO:0000313" key="1">
    <source>
        <dbReference type="EMBL" id="KAF0698686.1"/>
    </source>
</evidence>
<sequence length="477" mass="53140">IAPGENRTNFVGFSAPNYFPPIDHVDIPPGVLVQAFYRPDFKGSWRLLTESGTYTFVRSFRVYRTDDDVTPIGNDDEPVVAFLKYGRSDWTLCVPAGQNAASQIVFAMSMTRRGFDTIDVPVGLALVAYSGTHFHGQRRVIPSGVYTDEYATDVLNWMQSLRVVQASNVLAVQTETTSGPGVRGHFTSKACSNANMTFVLDQEYMVLPKLDWTTLYIPDGLALVAYDRPWLLGRYSVWTNSVVQSPRSLGAKFRSVKVVLASEAPPVQLDPLPPSITGGTFGKTYVGEEEPGVGPWELDWLPNFCSEFGGINGLYHWSLGWYQMDGLVVTFFDDYNFQGSSFVNEGNKSVFTLIDQIKSYKLHRAISSPTQLTYFVGLYPHTFGLDVPPVLMQDGDNISALIYPWNTDIKRVTVPKGLKLLTYAGERFQGHCKTWMEDAAVLKPWKTSILSLRVRATDDESTPCPAISDQSKIEARP</sequence>
<dbReference type="AlphaFoldDB" id="A0A6A4YRN1"/>
<name>A0A6A4YRN1_9STRA</name>
<reference evidence="1" key="1">
    <citation type="submission" date="2019-06" db="EMBL/GenBank/DDBJ databases">
        <title>Genomics analysis of Aphanomyces spp. identifies a new class of oomycete effector associated with host adaptation.</title>
        <authorList>
            <person name="Gaulin E."/>
        </authorList>
    </citation>
    <scope>NUCLEOTIDE SEQUENCE</scope>
    <source>
        <strain evidence="1">CBS 578.67</strain>
    </source>
</reference>
<protein>
    <submittedName>
        <fullName evidence="1">Uncharacterized protein</fullName>
    </submittedName>
</protein>
<organism evidence="1">
    <name type="scientific">Aphanomyces stellatus</name>
    <dbReference type="NCBI Taxonomy" id="120398"/>
    <lineage>
        <taxon>Eukaryota</taxon>
        <taxon>Sar</taxon>
        <taxon>Stramenopiles</taxon>
        <taxon>Oomycota</taxon>
        <taxon>Saprolegniomycetes</taxon>
        <taxon>Saprolegniales</taxon>
        <taxon>Verrucalvaceae</taxon>
        <taxon>Aphanomyces</taxon>
    </lineage>
</organism>
<accession>A0A6A4YRN1</accession>
<proteinExistence type="predicted"/>